<organism evidence="1 2">
    <name type="scientific">Macroventuria anomochaeta</name>
    <dbReference type="NCBI Taxonomy" id="301207"/>
    <lineage>
        <taxon>Eukaryota</taxon>
        <taxon>Fungi</taxon>
        <taxon>Dikarya</taxon>
        <taxon>Ascomycota</taxon>
        <taxon>Pezizomycotina</taxon>
        <taxon>Dothideomycetes</taxon>
        <taxon>Pleosporomycetidae</taxon>
        <taxon>Pleosporales</taxon>
        <taxon>Pleosporineae</taxon>
        <taxon>Didymellaceae</taxon>
        <taxon>Macroventuria</taxon>
    </lineage>
</organism>
<dbReference type="Proteomes" id="UP000799754">
    <property type="component" value="Unassembled WGS sequence"/>
</dbReference>
<feature type="non-terminal residue" evidence="1">
    <location>
        <position position="131"/>
    </location>
</feature>
<keyword evidence="2" id="KW-1185">Reference proteome</keyword>
<protein>
    <submittedName>
        <fullName evidence="1">Uncharacterized protein</fullName>
    </submittedName>
</protein>
<feature type="non-terminal residue" evidence="1">
    <location>
        <position position="1"/>
    </location>
</feature>
<dbReference type="EMBL" id="MU006708">
    <property type="protein sequence ID" value="KAF2629897.1"/>
    <property type="molecule type" value="Genomic_DNA"/>
</dbReference>
<evidence type="ECO:0000313" key="2">
    <source>
        <dbReference type="Proteomes" id="UP000799754"/>
    </source>
</evidence>
<comment type="caution">
    <text evidence="1">The sequence shown here is derived from an EMBL/GenBank/DDBJ whole genome shotgun (WGS) entry which is preliminary data.</text>
</comment>
<sequence length="131" mass="15198">KHDLHADCMCRTEMFQHWYDLLHREGAYITIVEDKMGRTAMGGPLTYFTYPSQIRRHVYGYFFGPRYANVFLCQKTELLEQVAKLADEKGVQVVLQHVIKGTLDEEGHKKHGIRLTDTWWRGACAGRLLLA</sequence>
<reference evidence="1" key="1">
    <citation type="journal article" date="2020" name="Stud. Mycol.">
        <title>101 Dothideomycetes genomes: a test case for predicting lifestyles and emergence of pathogens.</title>
        <authorList>
            <person name="Haridas S."/>
            <person name="Albert R."/>
            <person name="Binder M."/>
            <person name="Bloem J."/>
            <person name="Labutti K."/>
            <person name="Salamov A."/>
            <person name="Andreopoulos B."/>
            <person name="Baker S."/>
            <person name="Barry K."/>
            <person name="Bills G."/>
            <person name="Bluhm B."/>
            <person name="Cannon C."/>
            <person name="Castanera R."/>
            <person name="Culley D."/>
            <person name="Daum C."/>
            <person name="Ezra D."/>
            <person name="Gonzalez J."/>
            <person name="Henrissat B."/>
            <person name="Kuo A."/>
            <person name="Liang C."/>
            <person name="Lipzen A."/>
            <person name="Lutzoni F."/>
            <person name="Magnuson J."/>
            <person name="Mondo S."/>
            <person name="Nolan M."/>
            <person name="Ohm R."/>
            <person name="Pangilinan J."/>
            <person name="Park H.-J."/>
            <person name="Ramirez L."/>
            <person name="Alfaro M."/>
            <person name="Sun H."/>
            <person name="Tritt A."/>
            <person name="Yoshinaga Y."/>
            <person name="Zwiers L.-H."/>
            <person name="Turgeon B."/>
            <person name="Goodwin S."/>
            <person name="Spatafora J."/>
            <person name="Crous P."/>
            <person name="Grigoriev I."/>
        </authorList>
    </citation>
    <scope>NUCLEOTIDE SEQUENCE</scope>
    <source>
        <strain evidence="1">CBS 525.71</strain>
    </source>
</reference>
<name>A0ACB6S7A5_9PLEO</name>
<gene>
    <name evidence="1" type="ORF">BU25DRAFT_484959</name>
</gene>
<evidence type="ECO:0000313" key="1">
    <source>
        <dbReference type="EMBL" id="KAF2629897.1"/>
    </source>
</evidence>
<accession>A0ACB6S7A5</accession>
<proteinExistence type="predicted"/>